<dbReference type="Pfam" id="PF00098">
    <property type="entry name" value="zf-CCHC"/>
    <property type="match status" value="1"/>
</dbReference>
<dbReference type="EMBL" id="VSWD01000008">
    <property type="protein sequence ID" value="KAK3095688.1"/>
    <property type="molecule type" value="Genomic_DNA"/>
</dbReference>
<dbReference type="InterPro" id="IPR036875">
    <property type="entry name" value="Znf_CCHC_sf"/>
</dbReference>
<comment type="caution">
    <text evidence="4">The sequence shown here is derived from an EMBL/GenBank/DDBJ whole genome shotgun (WGS) entry which is preliminary data.</text>
</comment>
<dbReference type="Gene3D" id="4.10.60.10">
    <property type="entry name" value="Zinc finger, CCHC-type"/>
    <property type="match status" value="1"/>
</dbReference>
<keyword evidence="1" id="KW-0862">Zinc</keyword>
<sequence>MKIVIYKNDDRSATVTLYVSTGNIHVQGPAHAMISENLLKLLKDSDILTEASVSFMDKNSEEPNFNEETEIKRLVGAEIRSSTPIEYQSQDIEHLKRQIGKLNECVNRLKKRLQEIEIQKVKSNAETQTEDGTIQVEQQKTSSETQTDMDMACSHPRMTGSHAHAVIQVDLRKKQELTAREQEKKPTYAEVLKSRNEKNASRYLRNSETLQDKGMESKQDATLIIGSSLLQRINPRGLQSSVQVRTRRGAWVSRIRKELGDRRVEHYGNIIIQAGGNDVDSGREIEAIENDFVEIIKDIHARSPKTEIYIAEVLPRRRCDVSEINAILQHVCKTYGAKLVETTKAIKEVNAVQFWEDRVHLSDKGTRDLLFVYNEYLNILKSDEKRRTNHCYNCGERGHVAKNCRHYGKIQCWECGQTGHKMRHCRNY</sequence>
<dbReference type="Pfam" id="PF13472">
    <property type="entry name" value="Lipase_GDSL_2"/>
    <property type="match status" value="1"/>
</dbReference>
<dbReference type="Gene3D" id="3.40.50.1110">
    <property type="entry name" value="SGNH hydrolase"/>
    <property type="match status" value="1"/>
</dbReference>
<dbReference type="GO" id="GO:0008270">
    <property type="term" value="F:zinc ion binding"/>
    <property type="evidence" value="ECO:0007669"/>
    <property type="project" value="UniProtKB-KW"/>
</dbReference>
<dbReference type="SUPFAM" id="SSF57756">
    <property type="entry name" value="Retrovirus zinc finger-like domains"/>
    <property type="match status" value="1"/>
</dbReference>
<dbReference type="InterPro" id="IPR036514">
    <property type="entry name" value="SGNH_hydro_sf"/>
</dbReference>
<dbReference type="AlphaFoldDB" id="A0AA89C1N6"/>
<proteinExistence type="predicted"/>
<dbReference type="SMART" id="SM00343">
    <property type="entry name" value="ZnF_C2HC"/>
    <property type="match status" value="2"/>
</dbReference>
<organism evidence="4 5">
    <name type="scientific">Pinctada imbricata</name>
    <name type="common">Atlantic pearl-oyster</name>
    <name type="synonym">Pinctada martensii</name>
    <dbReference type="NCBI Taxonomy" id="66713"/>
    <lineage>
        <taxon>Eukaryota</taxon>
        <taxon>Metazoa</taxon>
        <taxon>Spiralia</taxon>
        <taxon>Lophotrochozoa</taxon>
        <taxon>Mollusca</taxon>
        <taxon>Bivalvia</taxon>
        <taxon>Autobranchia</taxon>
        <taxon>Pteriomorphia</taxon>
        <taxon>Pterioida</taxon>
        <taxon>Pterioidea</taxon>
        <taxon>Pteriidae</taxon>
        <taxon>Pinctada</taxon>
    </lineage>
</organism>
<reference evidence="4" key="1">
    <citation type="submission" date="2019-08" db="EMBL/GenBank/DDBJ databases">
        <title>The improved chromosome-level genome for the pearl oyster Pinctada fucata martensii using PacBio sequencing and Hi-C.</title>
        <authorList>
            <person name="Zheng Z."/>
        </authorList>
    </citation>
    <scope>NUCLEOTIDE SEQUENCE</scope>
    <source>
        <strain evidence="4">ZZ-2019</strain>
        <tissue evidence="4">Adductor muscle</tissue>
    </source>
</reference>
<feature type="domain" description="CCHC-type" evidence="3">
    <location>
        <begin position="391"/>
        <end position="405"/>
    </location>
</feature>
<keyword evidence="1" id="KW-0479">Metal-binding</keyword>
<keyword evidence="5" id="KW-1185">Reference proteome</keyword>
<keyword evidence="1" id="KW-0863">Zinc-finger</keyword>
<accession>A0AA89C1N6</accession>
<dbReference type="PROSITE" id="PS50158">
    <property type="entry name" value="ZF_CCHC"/>
    <property type="match status" value="2"/>
</dbReference>
<evidence type="ECO:0000256" key="2">
    <source>
        <dbReference type="SAM" id="MobiDB-lite"/>
    </source>
</evidence>
<evidence type="ECO:0000313" key="4">
    <source>
        <dbReference type="EMBL" id="KAK3095688.1"/>
    </source>
</evidence>
<dbReference type="InterPro" id="IPR001878">
    <property type="entry name" value="Znf_CCHC"/>
</dbReference>
<dbReference type="InterPro" id="IPR013830">
    <property type="entry name" value="SGNH_hydro"/>
</dbReference>
<dbReference type="GO" id="GO:0003676">
    <property type="term" value="F:nucleic acid binding"/>
    <property type="evidence" value="ECO:0007669"/>
    <property type="project" value="InterPro"/>
</dbReference>
<evidence type="ECO:0000259" key="3">
    <source>
        <dbReference type="PROSITE" id="PS50158"/>
    </source>
</evidence>
<name>A0AA89C1N6_PINIB</name>
<dbReference type="Proteomes" id="UP001186944">
    <property type="component" value="Unassembled WGS sequence"/>
</dbReference>
<gene>
    <name evidence="4" type="ORF">FSP39_017619</name>
</gene>
<dbReference type="SUPFAM" id="SSF52266">
    <property type="entry name" value="SGNH hydrolase"/>
    <property type="match status" value="1"/>
</dbReference>
<protein>
    <recommendedName>
        <fullName evidence="3">CCHC-type domain-containing protein</fullName>
    </recommendedName>
</protein>
<feature type="domain" description="CCHC-type" evidence="3">
    <location>
        <begin position="412"/>
        <end position="427"/>
    </location>
</feature>
<evidence type="ECO:0000313" key="5">
    <source>
        <dbReference type="Proteomes" id="UP001186944"/>
    </source>
</evidence>
<evidence type="ECO:0000256" key="1">
    <source>
        <dbReference type="PROSITE-ProRule" id="PRU00047"/>
    </source>
</evidence>
<feature type="region of interest" description="Disordered" evidence="2">
    <location>
        <begin position="124"/>
        <end position="146"/>
    </location>
</feature>